<dbReference type="PANTHER" id="PTHR43215">
    <property type="entry name" value="RADIAL SPOKE HEAD 1 HOMOLOG"/>
    <property type="match status" value="1"/>
</dbReference>
<evidence type="ECO:0008006" key="5">
    <source>
        <dbReference type="Google" id="ProtNLM"/>
    </source>
</evidence>
<dbReference type="Pfam" id="PF02493">
    <property type="entry name" value="MORN"/>
    <property type="match status" value="7"/>
</dbReference>
<dbReference type="EMBL" id="CAJHNH020004557">
    <property type="protein sequence ID" value="CAG5131252.1"/>
    <property type="molecule type" value="Genomic_DNA"/>
</dbReference>
<dbReference type="GO" id="GO:0031514">
    <property type="term" value="C:motile cilium"/>
    <property type="evidence" value="ECO:0007669"/>
    <property type="project" value="TreeGrafter"/>
</dbReference>
<feature type="compositionally biased region" description="Acidic residues" evidence="2">
    <location>
        <begin position="1"/>
        <end position="15"/>
    </location>
</feature>
<dbReference type="GO" id="GO:0007286">
    <property type="term" value="P:spermatid development"/>
    <property type="evidence" value="ECO:0007669"/>
    <property type="project" value="TreeGrafter"/>
</dbReference>
<evidence type="ECO:0000256" key="2">
    <source>
        <dbReference type="SAM" id="MobiDB-lite"/>
    </source>
</evidence>
<dbReference type="SUPFAM" id="SSF82185">
    <property type="entry name" value="Histone H3 K4-specific methyltransferase SET7/9 N-terminal domain"/>
    <property type="match status" value="2"/>
</dbReference>
<dbReference type="Gene3D" id="2.20.110.10">
    <property type="entry name" value="Histone H3 K4-specific methyltransferase SET7/9 N-terminal domain"/>
    <property type="match status" value="3"/>
</dbReference>
<feature type="region of interest" description="Disordered" evidence="2">
    <location>
        <begin position="249"/>
        <end position="325"/>
    </location>
</feature>
<reference evidence="3" key="1">
    <citation type="submission" date="2021-04" db="EMBL/GenBank/DDBJ databases">
        <authorList>
            <consortium name="Molecular Ecology Group"/>
        </authorList>
    </citation>
    <scope>NUCLEOTIDE SEQUENCE</scope>
</reference>
<feature type="region of interest" description="Disordered" evidence="2">
    <location>
        <begin position="1"/>
        <end position="49"/>
    </location>
</feature>
<feature type="compositionally biased region" description="Acidic residues" evidence="2">
    <location>
        <begin position="305"/>
        <end position="325"/>
    </location>
</feature>
<dbReference type="GO" id="GO:0035082">
    <property type="term" value="P:axoneme assembly"/>
    <property type="evidence" value="ECO:0007669"/>
    <property type="project" value="TreeGrafter"/>
</dbReference>
<evidence type="ECO:0000313" key="4">
    <source>
        <dbReference type="Proteomes" id="UP000678393"/>
    </source>
</evidence>
<accession>A0A8S3ZU16</accession>
<name>A0A8S3ZU16_9EUPU</name>
<feature type="compositionally biased region" description="Basic and acidic residues" evidence="2">
    <location>
        <begin position="23"/>
        <end position="32"/>
    </location>
</feature>
<evidence type="ECO:0000313" key="3">
    <source>
        <dbReference type="EMBL" id="CAG5131252.1"/>
    </source>
</evidence>
<dbReference type="Proteomes" id="UP000678393">
    <property type="component" value="Unassembled WGS sequence"/>
</dbReference>
<gene>
    <name evidence="3" type="ORF">CUNI_LOCUS16810</name>
</gene>
<proteinExistence type="predicted"/>
<feature type="compositionally biased region" description="Basic and acidic residues" evidence="2">
    <location>
        <begin position="250"/>
        <end position="265"/>
    </location>
</feature>
<dbReference type="SMART" id="SM00698">
    <property type="entry name" value="MORN"/>
    <property type="match status" value="7"/>
</dbReference>
<evidence type="ECO:0000256" key="1">
    <source>
        <dbReference type="ARBA" id="ARBA00022737"/>
    </source>
</evidence>
<dbReference type="InterPro" id="IPR003409">
    <property type="entry name" value="MORN"/>
</dbReference>
<comment type="caution">
    <text evidence="3">The sequence shown here is derived from an EMBL/GenBank/DDBJ whole genome shotgun (WGS) entry which is preliminary data.</text>
</comment>
<protein>
    <recommendedName>
        <fullName evidence="5">Radial spoke head 1 homolog</fullName>
    </recommendedName>
</protein>
<organism evidence="3 4">
    <name type="scientific">Candidula unifasciata</name>
    <dbReference type="NCBI Taxonomy" id="100452"/>
    <lineage>
        <taxon>Eukaryota</taxon>
        <taxon>Metazoa</taxon>
        <taxon>Spiralia</taxon>
        <taxon>Lophotrochozoa</taxon>
        <taxon>Mollusca</taxon>
        <taxon>Gastropoda</taxon>
        <taxon>Heterobranchia</taxon>
        <taxon>Euthyneura</taxon>
        <taxon>Panpulmonata</taxon>
        <taxon>Eupulmonata</taxon>
        <taxon>Stylommatophora</taxon>
        <taxon>Helicina</taxon>
        <taxon>Helicoidea</taxon>
        <taxon>Geomitridae</taxon>
        <taxon>Candidula</taxon>
    </lineage>
</organism>
<sequence length="325" mass="36345">MSDSGSEEIDEEQEEYLGSYVGERNDRNERHGQGKATLPNGDTYEGFYENGKRSGTGVYRFKNGARYMGEYANNKKHGQGVFIYPDGSKYEGNWAEDQRCGFGKYYYINGDYYEGEWQDHIRQGRGTYFYAATGSKYVGLWNNGKWEGHGELIHANHKYAGKFKDNKPEGRGKYIFDIGCEQHGRYVSVLLDKDDNEDEDDPSANLVPKWEAGAVTALHVKTPEEEEEERLLEEAARFKAQLEAEAIAKAAEEEHSRQEEERLAAEAEAAAELEEAAAAAEEDRMGDDPAEMNEAGGDTGRFEEGDGEGVADDTDETAPQADGEE</sequence>
<keyword evidence="1" id="KW-0677">Repeat</keyword>
<dbReference type="GO" id="GO:0005634">
    <property type="term" value="C:nucleus"/>
    <property type="evidence" value="ECO:0007669"/>
    <property type="project" value="TreeGrafter"/>
</dbReference>
<dbReference type="PANTHER" id="PTHR43215:SF14">
    <property type="entry name" value="RADIAL SPOKE HEAD 1 HOMOLOG"/>
    <property type="match status" value="1"/>
</dbReference>
<keyword evidence="4" id="KW-1185">Reference proteome</keyword>
<dbReference type="AlphaFoldDB" id="A0A8S3ZU16"/>
<dbReference type="OrthoDB" id="423343at2759"/>